<dbReference type="Proteomes" id="UP000638849">
    <property type="component" value="Unassembled WGS sequence"/>
</dbReference>
<gene>
    <name evidence="1" type="ORF">JBF12_01120</name>
</gene>
<comment type="caution">
    <text evidence="1">The sequence shown here is derived from an EMBL/GenBank/DDBJ whole genome shotgun (WGS) entry which is preliminary data.</text>
</comment>
<dbReference type="EMBL" id="JAEEAQ010000005">
    <property type="protein sequence ID" value="MBI0311658.1"/>
    <property type="molecule type" value="Genomic_DNA"/>
</dbReference>
<dbReference type="RefSeq" id="WP_198274943.1">
    <property type="nucleotide sequence ID" value="NZ_BAAAIF010000018.1"/>
</dbReference>
<organism evidence="1 2">
    <name type="scientific">Streptomyces javensis</name>
    <dbReference type="NCBI Taxonomy" id="114698"/>
    <lineage>
        <taxon>Bacteria</taxon>
        <taxon>Bacillati</taxon>
        <taxon>Actinomycetota</taxon>
        <taxon>Actinomycetes</taxon>
        <taxon>Kitasatosporales</taxon>
        <taxon>Streptomycetaceae</taxon>
        <taxon>Streptomyces</taxon>
        <taxon>Streptomyces violaceusniger group</taxon>
    </lineage>
</organism>
<proteinExistence type="predicted"/>
<keyword evidence="2" id="KW-1185">Reference proteome</keyword>
<protein>
    <submittedName>
        <fullName evidence="1">TniQ family protein</fullName>
    </submittedName>
</protein>
<reference evidence="1 2" key="1">
    <citation type="submission" date="2020-12" db="EMBL/GenBank/DDBJ databases">
        <authorList>
            <person name="Kusuma A.B."/>
            <person name="Nouioui I."/>
            <person name="Goodfellow M."/>
        </authorList>
    </citation>
    <scope>NUCLEOTIDE SEQUENCE [LARGE SCALE GENOMIC DNA]</scope>
    <source>
        <strain evidence="1 2">DSM 41764</strain>
    </source>
</reference>
<accession>A0ABS0R2P5</accession>
<name>A0ABS0R2P5_9ACTN</name>
<evidence type="ECO:0000313" key="1">
    <source>
        <dbReference type="EMBL" id="MBI0311658.1"/>
    </source>
</evidence>
<evidence type="ECO:0000313" key="2">
    <source>
        <dbReference type="Proteomes" id="UP000638849"/>
    </source>
</evidence>
<sequence length="327" mass="37546">MPPSRRLPRTVPLFRDETVDSFLARLAAANHLDIEELRALLDVRMLKKTPITELRPPLATVSGYTEHHLTLALPEFIATKRTDTPGLIDRPLPDSHNAQRPACRFCVHRAGITSPVICWMTHERNVCLRHLLWIGDGCQQPEDQVDITPLPDTVLAQRHHRNLIARHGRRWVGLAFHSAKEIFLDWKERYEFHPEEAVTRRLTALSHPSGKPVADDLALTAGFHPEIVRLSGLLASDHWERVALRKGGLASFLDEVSHRNILGGYEPEDRSDPLLKWVRDRVGNYNMALHFNRWEILAFLFHDETTRRLTKRPATDLRTCPLPLPHY</sequence>